<dbReference type="InterPro" id="IPR029058">
    <property type="entry name" value="AB_hydrolase_fold"/>
</dbReference>
<evidence type="ECO:0000313" key="3">
    <source>
        <dbReference type="EMBL" id="GAA4692934.1"/>
    </source>
</evidence>
<dbReference type="PANTHER" id="PTHR43798">
    <property type="entry name" value="MONOACYLGLYCEROL LIPASE"/>
    <property type="match status" value="1"/>
</dbReference>
<feature type="domain" description="AB hydrolase-1" evidence="2">
    <location>
        <begin position="27"/>
        <end position="261"/>
    </location>
</feature>
<dbReference type="SUPFAM" id="SSF53474">
    <property type="entry name" value="alpha/beta-Hydrolases"/>
    <property type="match status" value="1"/>
</dbReference>
<reference evidence="4" key="1">
    <citation type="journal article" date="2019" name="Int. J. Syst. Evol. Microbiol.">
        <title>The Global Catalogue of Microorganisms (GCM) 10K type strain sequencing project: providing services to taxonomists for standard genome sequencing and annotation.</title>
        <authorList>
            <consortium name="The Broad Institute Genomics Platform"/>
            <consortium name="The Broad Institute Genome Sequencing Center for Infectious Disease"/>
            <person name="Wu L."/>
            <person name="Ma J."/>
        </authorList>
    </citation>
    <scope>NUCLEOTIDE SEQUENCE [LARGE SCALE GENOMIC DNA]</scope>
    <source>
        <strain evidence="4">JCM 18127</strain>
    </source>
</reference>
<gene>
    <name evidence="3" type="primary">pcaD</name>
    <name evidence="3" type="ORF">GCM10023226_33580</name>
</gene>
<dbReference type="Proteomes" id="UP001500621">
    <property type="component" value="Unassembled WGS sequence"/>
</dbReference>
<feature type="region of interest" description="Disordered" evidence="1">
    <location>
        <begin position="1"/>
        <end position="25"/>
    </location>
</feature>
<evidence type="ECO:0000313" key="4">
    <source>
        <dbReference type="Proteomes" id="UP001500621"/>
    </source>
</evidence>
<dbReference type="Gene3D" id="3.40.50.1820">
    <property type="entry name" value="alpha/beta hydrolase"/>
    <property type="match status" value="1"/>
</dbReference>
<dbReference type="PRINTS" id="PR00111">
    <property type="entry name" value="ABHYDROLASE"/>
</dbReference>
<name>A0ABP8WRN3_9ACTN</name>
<protein>
    <submittedName>
        <fullName evidence="3">3-oxoadipate enol-lactonase</fullName>
    </submittedName>
</protein>
<dbReference type="InterPro" id="IPR050266">
    <property type="entry name" value="AB_hydrolase_sf"/>
</dbReference>
<proteinExistence type="predicted"/>
<evidence type="ECO:0000256" key="1">
    <source>
        <dbReference type="SAM" id="MobiDB-lite"/>
    </source>
</evidence>
<dbReference type="Pfam" id="PF00561">
    <property type="entry name" value="Abhydrolase_1"/>
    <property type="match status" value="1"/>
</dbReference>
<accession>A0ABP8WRN3</accession>
<dbReference type="InterPro" id="IPR000639">
    <property type="entry name" value="Epox_hydrolase-like"/>
</dbReference>
<dbReference type="PRINTS" id="PR00412">
    <property type="entry name" value="EPOXHYDRLASE"/>
</dbReference>
<sequence>MPTLTRDDGATIAYHDTGAPAGRPDAPTVVLGHGLLFRGWMFHPQVEVLRERYRCVSVDWRGQGDSPPQPRGARGYDMDTLTGDAAALVSHLAVGPVHWVGLSMGGFVGMRLAARHPDLVRSLTLLNTSAARETRRALVEDLALAGVFRVAGIGPVRPAVEKIMFGPDFLASSRREAVVEEWLTGLARQPRSGVARAVVGVVTRRSVEPELSRITAPTLVVVGEHDQPTPPRRGAAIAAAVAGARLERLGGCGHSSTLEKPGEVTDLLTGFLGAH</sequence>
<comment type="caution">
    <text evidence="3">The sequence shown here is derived from an EMBL/GenBank/DDBJ whole genome shotgun (WGS) entry which is preliminary data.</text>
</comment>
<organism evidence="3 4">
    <name type="scientific">Nocardioides nanhaiensis</name>
    <dbReference type="NCBI Taxonomy" id="1476871"/>
    <lineage>
        <taxon>Bacteria</taxon>
        <taxon>Bacillati</taxon>
        <taxon>Actinomycetota</taxon>
        <taxon>Actinomycetes</taxon>
        <taxon>Propionibacteriales</taxon>
        <taxon>Nocardioidaceae</taxon>
        <taxon>Nocardioides</taxon>
    </lineage>
</organism>
<dbReference type="RefSeq" id="WP_345267960.1">
    <property type="nucleotide sequence ID" value="NZ_BAABIM010000003.1"/>
</dbReference>
<keyword evidence="4" id="KW-1185">Reference proteome</keyword>
<dbReference type="InterPro" id="IPR000073">
    <property type="entry name" value="AB_hydrolase_1"/>
</dbReference>
<dbReference type="EMBL" id="BAABIM010000003">
    <property type="protein sequence ID" value="GAA4692934.1"/>
    <property type="molecule type" value="Genomic_DNA"/>
</dbReference>
<evidence type="ECO:0000259" key="2">
    <source>
        <dbReference type="Pfam" id="PF00561"/>
    </source>
</evidence>